<protein>
    <submittedName>
        <fullName evidence="1">Uncharacterized protein</fullName>
    </submittedName>
</protein>
<accession>A0A8J8NIP1</accession>
<dbReference type="AlphaFoldDB" id="A0A8J8NIP1"/>
<evidence type="ECO:0000313" key="2">
    <source>
        <dbReference type="Proteomes" id="UP000785679"/>
    </source>
</evidence>
<evidence type="ECO:0000313" key="1">
    <source>
        <dbReference type="EMBL" id="TNV75773.1"/>
    </source>
</evidence>
<proteinExistence type="predicted"/>
<dbReference type="EMBL" id="RRYP01014850">
    <property type="protein sequence ID" value="TNV75773.1"/>
    <property type="molecule type" value="Genomic_DNA"/>
</dbReference>
<name>A0A8J8NIP1_HALGN</name>
<reference evidence="1" key="1">
    <citation type="submission" date="2019-06" db="EMBL/GenBank/DDBJ databases">
        <authorList>
            <person name="Zheng W."/>
        </authorList>
    </citation>
    <scope>NUCLEOTIDE SEQUENCE</scope>
    <source>
        <strain evidence="1">QDHG01</strain>
    </source>
</reference>
<comment type="caution">
    <text evidence="1">The sequence shown here is derived from an EMBL/GenBank/DDBJ whole genome shotgun (WGS) entry which is preliminary data.</text>
</comment>
<keyword evidence="2" id="KW-1185">Reference proteome</keyword>
<dbReference type="Proteomes" id="UP000785679">
    <property type="component" value="Unassembled WGS sequence"/>
</dbReference>
<sequence length="181" mass="20943">MGNVCVSAQQKEDQVQQVQQQFKHDVASGRQVDLDSYLRQFMKIQKYESCVLFSAKNAYAYWFPHRARDILTVTSKSGEPFICVHIEGFKYSSENWSTHKANFKRSCQAIITLYHHQNMTLQNKAQNIAEQIDEWGPWTKVLILKNQQGYRFSSCMSHTMTLADNDGSSITYICFVPPTWA</sequence>
<organism evidence="1 2">
    <name type="scientific">Halteria grandinella</name>
    <dbReference type="NCBI Taxonomy" id="5974"/>
    <lineage>
        <taxon>Eukaryota</taxon>
        <taxon>Sar</taxon>
        <taxon>Alveolata</taxon>
        <taxon>Ciliophora</taxon>
        <taxon>Intramacronucleata</taxon>
        <taxon>Spirotrichea</taxon>
        <taxon>Stichotrichia</taxon>
        <taxon>Sporadotrichida</taxon>
        <taxon>Halteriidae</taxon>
        <taxon>Halteria</taxon>
    </lineage>
</organism>
<gene>
    <name evidence="1" type="ORF">FGO68_gene11916</name>
</gene>